<protein>
    <submittedName>
        <fullName evidence="1">Uncharacterized protein</fullName>
    </submittedName>
</protein>
<dbReference type="EMBL" id="WVHT01000006">
    <property type="protein sequence ID" value="MXV52018.1"/>
    <property type="molecule type" value="Genomic_DNA"/>
</dbReference>
<evidence type="ECO:0000313" key="1">
    <source>
        <dbReference type="EMBL" id="MXV52018.1"/>
    </source>
</evidence>
<accession>A0A7K1YD96</accession>
<organism evidence="1 2">
    <name type="scientific">Hufsiella arboris</name>
    <dbReference type="NCBI Taxonomy" id="2695275"/>
    <lineage>
        <taxon>Bacteria</taxon>
        <taxon>Pseudomonadati</taxon>
        <taxon>Bacteroidota</taxon>
        <taxon>Sphingobacteriia</taxon>
        <taxon>Sphingobacteriales</taxon>
        <taxon>Sphingobacteriaceae</taxon>
        <taxon>Hufsiella</taxon>
    </lineage>
</organism>
<sequence>MENLILSPQSQNVITDYINKSCLVPYEKHLLNEMLEAVEQNNQAKLDWFNSFGNDLRHMTMNVYAYRKGLEFGFTEIGFDKNGWFIQPKFLEREDIILGNPDRFSEHSILYLGRGQNPIWTYTLDYNYGMAGGGSRISVYDKQFNSRQEALTAGLNDLKAKMTAVIGHTDTTNFKQSVILLTLNAIKQAQINSVQLALF</sequence>
<reference evidence="1 2" key="1">
    <citation type="submission" date="2019-11" db="EMBL/GenBank/DDBJ databases">
        <title>Pedobacter sp. HMF7647 Genome sequencing and assembly.</title>
        <authorList>
            <person name="Kang H."/>
            <person name="Kim H."/>
            <person name="Joh K."/>
        </authorList>
    </citation>
    <scope>NUCLEOTIDE SEQUENCE [LARGE SCALE GENOMIC DNA]</scope>
    <source>
        <strain evidence="1 2">HMF7647</strain>
    </source>
</reference>
<dbReference type="Proteomes" id="UP000466586">
    <property type="component" value="Unassembled WGS sequence"/>
</dbReference>
<gene>
    <name evidence="1" type="ORF">GS399_13635</name>
</gene>
<dbReference type="AlphaFoldDB" id="A0A7K1YD96"/>
<evidence type="ECO:0000313" key="2">
    <source>
        <dbReference type="Proteomes" id="UP000466586"/>
    </source>
</evidence>
<name>A0A7K1YD96_9SPHI</name>
<keyword evidence="2" id="KW-1185">Reference proteome</keyword>
<proteinExistence type="predicted"/>
<comment type="caution">
    <text evidence="1">The sequence shown here is derived from an EMBL/GenBank/DDBJ whole genome shotgun (WGS) entry which is preliminary data.</text>
</comment>
<dbReference type="RefSeq" id="WP_160845202.1">
    <property type="nucleotide sequence ID" value="NZ_WVHT01000006.1"/>
</dbReference>